<organism evidence="10 11">
    <name type="scientific">Kushneria avicenniae</name>
    <dbReference type="NCBI Taxonomy" id="402385"/>
    <lineage>
        <taxon>Bacteria</taxon>
        <taxon>Pseudomonadati</taxon>
        <taxon>Pseudomonadota</taxon>
        <taxon>Gammaproteobacteria</taxon>
        <taxon>Oceanospirillales</taxon>
        <taxon>Halomonadaceae</taxon>
        <taxon>Kushneria</taxon>
    </lineage>
</organism>
<evidence type="ECO:0000256" key="7">
    <source>
        <dbReference type="SAM" id="MobiDB-lite"/>
    </source>
</evidence>
<name>A0A1I1J5D0_9GAMM</name>
<feature type="compositionally biased region" description="Basic and acidic residues" evidence="7">
    <location>
        <begin position="566"/>
        <end position="577"/>
    </location>
</feature>
<feature type="transmembrane region" description="Helical" evidence="8">
    <location>
        <begin position="310"/>
        <end position="328"/>
    </location>
</feature>
<keyword evidence="6 8" id="KW-0472">Membrane</keyword>
<dbReference type="Gene3D" id="1.20.1250.20">
    <property type="entry name" value="MFS general substrate transporter like domains"/>
    <property type="match status" value="1"/>
</dbReference>
<dbReference type="GO" id="GO:0022857">
    <property type="term" value="F:transmembrane transporter activity"/>
    <property type="evidence" value="ECO:0007669"/>
    <property type="project" value="InterPro"/>
</dbReference>
<feature type="transmembrane region" description="Helical" evidence="8">
    <location>
        <begin position="279"/>
        <end position="298"/>
    </location>
</feature>
<feature type="transmembrane region" description="Helical" evidence="8">
    <location>
        <begin position="334"/>
        <end position="356"/>
    </location>
</feature>
<dbReference type="InterPro" id="IPR036259">
    <property type="entry name" value="MFS_trans_sf"/>
</dbReference>
<dbReference type="SUPFAM" id="SSF103473">
    <property type="entry name" value="MFS general substrate transporter"/>
    <property type="match status" value="1"/>
</dbReference>
<dbReference type="PANTHER" id="PTHR23513">
    <property type="entry name" value="INTEGRAL MEMBRANE EFFLUX PROTEIN-RELATED"/>
    <property type="match status" value="1"/>
</dbReference>
<dbReference type="Proteomes" id="UP000199046">
    <property type="component" value="Unassembled WGS sequence"/>
</dbReference>
<feature type="transmembrane region" description="Helical" evidence="8">
    <location>
        <begin position="185"/>
        <end position="211"/>
    </location>
</feature>
<feature type="region of interest" description="Disordered" evidence="7">
    <location>
        <begin position="566"/>
        <end position="586"/>
    </location>
</feature>
<feature type="transmembrane region" description="Helical" evidence="8">
    <location>
        <begin position="101"/>
        <end position="122"/>
    </location>
</feature>
<feature type="transmembrane region" description="Helical" evidence="8">
    <location>
        <begin position="67"/>
        <end position="89"/>
    </location>
</feature>
<dbReference type="PANTHER" id="PTHR23513:SF11">
    <property type="entry name" value="STAPHYLOFERRIN A TRANSPORTER"/>
    <property type="match status" value="1"/>
</dbReference>
<dbReference type="STRING" id="402385.SAMN05421848_1361"/>
<keyword evidence="3" id="KW-1003">Cell membrane</keyword>
<dbReference type="InterPro" id="IPR010290">
    <property type="entry name" value="TM_effector"/>
</dbReference>
<protein>
    <submittedName>
        <fullName evidence="10">Predicted arabinose efflux permease, MFS family</fullName>
    </submittedName>
</protein>
<proteinExistence type="predicted"/>
<dbReference type="PROSITE" id="PS50850">
    <property type="entry name" value="MFS"/>
    <property type="match status" value="1"/>
</dbReference>
<feature type="transmembrane region" description="Helical" evidence="8">
    <location>
        <begin position="247"/>
        <end position="267"/>
    </location>
</feature>
<keyword evidence="5 8" id="KW-1133">Transmembrane helix</keyword>
<keyword evidence="2" id="KW-0813">Transport</keyword>
<evidence type="ECO:0000256" key="1">
    <source>
        <dbReference type="ARBA" id="ARBA00004651"/>
    </source>
</evidence>
<dbReference type="InterPro" id="IPR020846">
    <property type="entry name" value="MFS_dom"/>
</dbReference>
<evidence type="ECO:0000256" key="4">
    <source>
        <dbReference type="ARBA" id="ARBA00022692"/>
    </source>
</evidence>
<feature type="transmembrane region" description="Helical" evidence="8">
    <location>
        <begin position="38"/>
        <end position="61"/>
    </location>
</feature>
<reference evidence="11" key="1">
    <citation type="submission" date="2016-10" db="EMBL/GenBank/DDBJ databases">
        <authorList>
            <person name="Varghese N."/>
            <person name="Submissions S."/>
        </authorList>
    </citation>
    <scope>NUCLEOTIDE SEQUENCE [LARGE SCALE GENOMIC DNA]</scope>
    <source>
        <strain evidence="11">DSM 23439</strain>
    </source>
</reference>
<evidence type="ECO:0000313" key="10">
    <source>
        <dbReference type="EMBL" id="SFC43819.1"/>
    </source>
</evidence>
<evidence type="ECO:0000256" key="3">
    <source>
        <dbReference type="ARBA" id="ARBA00022475"/>
    </source>
</evidence>
<gene>
    <name evidence="10" type="ORF">SAMN05421848_1361</name>
</gene>
<dbReference type="AlphaFoldDB" id="A0A1I1J5D0"/>
<keyword evidence="4 8" id="KW-0812">Transmembrane</keyword>
<evidence type="ECO:0000256" key="8">
    <source>
        <dbReference type="SAM" id="Phobius"/>
    </source>
</evidence>
<comment type="subcellular location">
    <subcellularLocation>
        <location evidence="1">Cell membrane</location>
        <topology evidence="1">Multi-pass membrane protein</topology>
    </subcellularLocation>
</comment>
<evidence type="ECO:0000256" key="6">
    <source>
        <dbReference type="ARBA" id="ARBA00023136"/>
    </source>
</evidence>
<dbReference type="RefSeq" id="WP_090133223.1">
    <property type="nucleotide sequence ID" value="NZ_FOLY01000003.1"/>
</dbReference>
<dbReference type="CDD" id="cd06173">
    <property type="entry name" value="MFS_MefA_like"/>
    <property type="match status" value="1"/>
</dbReference>
<evidence type="ECO:0000313" key="11">
    <source>
        <dbReference type="Proteomes" id="UP000199046"/>
    </source>
</evidence>
<dbReference type="OrthoDB" id="9775268at2"/>
<feature type="transmembrane region" description="Helical" evidence="8">
    <location>
        <begin position="396"/>
        <end position="415"/>
    </location>
</feature>
<dbReference type="EMBL" id="FOLY01000003">
    <property type="protein sequence ID" value="SFC43819.1"/>
    <property type="molecule type" value="Genomic_DNA"/>
</dbReference>
<feature type="transmembrane region" description="Helical" evidence="8">
    <location>
        <begin position="368"/>
        <end position="390"/>
    </location>
</feature>
<evidence type="ECO:0000256" key="2">
    <source>
        <dbReference type="ARBA" id="ARBA00022448"/>
    </source>
</evidence>
<dbReference type="GO" id="GO:0005886">
    <property type="term" value="C:plasma membrane"/>
    <property type="evidence" value="ECO:0007669"/>
    <property type="project" value="UniProtKB-SubCell"/>
</dbReference>
<accession>A0A1I1J5D0</accession>
<evidence type="ECO:0000259" key="9">
    <source>
        <dbReference type="PROSITE" id="PS50850"/>
    </source>
</evidence>
<evidence type="ECO:0000256" key="5">
    <source>
        <dbReference type="ARBA" id="ARBA00022989"/>
    </source>
</evidence>
<feature type="domain" description="Major facilitator superfamily (MFS) profile" evidence="9">
    <location>
        <begin position="35"/>
        <end position="422"/>
    </location>
</feature>
<keyword evidence="11" id="KW-1185">Reference proteome</keyword>
<sequence>MLQPVSRQSDLTLEKTAIPPRPDNVSTWAPLSIPAFRIIWIANLFANLGVWAQSVAAAWVVTSAQSSPVMVAMIQVAAAAPLVLMSIVTGVIADNYDRRKVMLFGLAIEVLGGVFITVIAFMELLTPTLLIASILCVSVGGAITTPAWQAAVNEQVPRNLVSSAVLLNSVNYNAARAIGPAIGGMLLAALGPAWIFLLNVVCFCSLIWALWRWRRAVPKKHLPPERLWEGVKAAIHFTQYSSVTRLIMLRSFIFGISASAIWALLPLLAHEHPGGNASLYGYMLGGLGIGAIAASTLVNRARRRLGSSRLISLAAMTLGGVMLVLGAVDALWAVFPALIIGGSCWIAAVASYNSSVQVLVPDWVKARALALYQTALYAGLTMGSFLWGHMAESLDTQMALLMAGGLLLASALVFLPSRLPALDSDSLMGAPETPTEAPDFEFDPARGSVMVTIEYRIDADQVRDFARAVRALRRLRLRNGAKRWSLYRDVEARDLWQEVFLVPNWLQHLRMQDRQTLADRAIIERVTAMHVGTEPPRIRHGVSYRTARYDSEGAALRPVQTTVEDDHAPWALEDHPTAPDSAASGR</sequence>
<dbReference type="Pfam" id="PF05977">
    <property type="entry name" value="MFS_3"/>
    <property type="match status" value="1"/>
</dbReference>